<dbReference type="RefSeq" id="WP_229873534.1">
    <property type="nucleotide sequence ID" value="NZ_BMVP01000002.1"/>
</dbReference>
<dbReference type="EMBL" id="BMVP01000002">
    <property type="protein sequence ID" value="GHB46582.1"/>
    <property type="molecule type" value="Genomic_DNA"/>
</dbReference>
<comment type="caution">
    <text evidence="2">The sequence shown here is derived from an EMBL/GenBank/DDBJ whole genome shotgun (WGS) entry which is preliminary data.</text>
</comment>
<evidence type="ECO:0000256" key="1">
    <source>
        <dbReference type="SAM" id="Phobius"/>
    </source>
</evidence>
<feature type="transmembrane region" description="Helical" evidence="1">
    <location>
        <begin position="7"/>
        <end position="28"/>
    </location>
</feature>
<protein>
    <recommendedName>
        <fullName evidence="4">Secreted protein</fullName>
    </recommendedName>
</protein>
<gene>
    <name evidence="2" type="ORF">GCM10010347_15250</name>
</gene>
<proteinExistence type="predicted"/>
<organism evidence="2 3">
    <name type="scientific">Streptomyces cirratus</name>
    <dbReference type="NCBI Taxonomy" id="68187"/>
    <lineage>
        <taxon>Bacteria</taxon>
        <taxon>Bacillati</taxon>
        <taxon>Actinomycetota</taxon>
        <taxon>Actinomycetes</taxon>
        <taxon>Kitasatosporales</taxon>
        <taxon>Streptomycetaceae</taxon>
        <taxon>Streptomyces</taxon>
    </lineage>
</organism>
<keyword evidence="1" id="KW-0472">Membrane</keyword>
<evidence type="ECO:0000313" key="3">
    <source>
        <dbReference type="Proteomes" id="UP000642673"/>
    </source>
</evidence>
<sequence>MKGKQTVLDMVRSLAVIGVVVAGVYMFVPHDENADPTHVVDYRVETATARRAAPYPVAAPVGLPAEWRATSVSFERKNANAWHLGFLDPDKQYVAVEQSSDASAKNVAKVTQQAKPTGQSQQVGGQSWERWDGDKYDALVRQEQGHVTVVTGTVSFEQLGAMAAALEYKQGQ</sequence>
<reference evidence="3" key="1">
    <citation type="journal article" date="2019" name="Int. J. Syst. Evol. Microbiol.">
        <title>The Global Catalogue of Microorganisms (GCM) 10K type strain sequencing project: providing services to taxonomists for standard genome sequencing and annotation.</title>
        <authorList>
            <consortium name="The Broad Institute Genomics Platform"/>
            <consortium name="The Broad Institute Genome Sequencing Center for Infectious Disease"/>
            <person name="Wu L."/>
            <person name="Ma J."/>
        </authorList>
    </citation>
    <scope>NUCLEOTIDE SEQUENCE [LARGE SCALE GENOMIC DNA]</scope>
    <source>
        <strain evidence="3">JCM 4738</strain>
    </source>
</reference>
<keyword evidence="1" id="KW-0812">Transmembrane</keyword>
<dbReference type="Proteomes" id="UP000642673">
    <property type="component" value="Unassembled WGS sequence"/>
</dbReference>
<evidence type="ECO:0008006" key="4">
    <source>
        <dbReference type="Google" id="ProtNLM"/>
    </source>
</evidence>
<name>A0ABQ3EM47_9ACTN</name>
<keyword evidence="1" id="KW-1133">Transmembrane helix</keyword>
<accession>A0ABQ3EM47</accession>
<dbReference type="InterPro" id="IPR025339">
    <property type="entry name" value="DUF4245"/>
</dbReference>
<keyword evidence="3" id="KW-1185">Reference proteome</keyword>
<dbReference type="Pfam" id="PF14030">
    <property type="entry name" value="DUF4245"/>
    <property type="match status" value="1"/>
</dbReference>
<evidence type="ECO:0000313" key="2">
    <source>
        <dbReference type="EMBL" id="GHB46582.1"/>
    </source>
</evidence>